<reference evidence="1 2" key="1">
    <citation type="submission" date="2015-11" db="EMBL/GenBank/DDBJ databases">
        <title>Genomic analysis of 38 Legionella species identifies large and diverse effector repertoires.</title>
        <authorList>
            <person name="Burstein D."/>
            <person name="Amaro F."/>
            <person name="Zusman T."/>
            <person name="Lifshitz Z."/>
            <person name="Cohen O."/>
            <person name="Gilbert J.A."/>
            <person name="Pupko T."/>
            <person name="Shuman H.A."/>
            <person name="Segal G."/>
        </authorList>
    </citation>
    <scope>NUCLEOTIDE SEQUENCE [LARGE SCALE GENOMIC DNA]</scope>
    <source>
        <strain evidence="1 2">ATCC 43878</strain>
    </source>
</reference>
<dbReference type="PATRIC" id="fig|29422.6.peg.2461"/>
<protein>
    <recommendedName>
        <fullName evidence="3">Dot/Icm T4SS effector</fullName>
    </recommendedName>
</protein>
<accession>A0A0W0S3Y6</accession>
<evidence type="ECO:0000313" key="1">
    <source>
        <dbReference type="EMBL" id="KTC78018.1"/>
    </source>
</evidence>
<name>A0A0W0S3Y6_9GAMM</name>
<evidence type="ECO:0008006" key="3">
    <source>
        <dbReference type="Google" id="ProtNLM"/>
    </source>
</evidence>
<dbReference type="EMBL" id="LNXV01000033">
    <property type="protein sequence ID" value="KTC78018.1"/>
    <property type="molecule type" value="Genomic_DNA"/>
</dbReference>
<dbReference type="AlphaFoldDB" id="A0A0W0S3Y6"/>
<organism evidence="1 2">
    <name type="scientific">Legionella brunensis</name>
    <dbReference type="NCBI Taxonomy" id="29422"/>
    <lineage>
        <taxon>Bacteria</taxon>
        <taxon>Pseudomonadati</taxon>
        <taxon>Pseudomonadota</taxon>
        <taxon>Gammaproteobacteria</taxon>
        <taxon>Legionellales</taxon>
        <taxon>Legionellaceae</taxon>
        <taxon>Legionella</taxon>
    </lineage>
</organism>
<keyword evidence="2" id="KW-1185">Reference proteome</keyword>
<gene>
    <name evidence="1" type="ORF">Lbru_2310</name>
</gene>
<dbReference type="OrthoDB" id="5653770at2"/>
<dbReference type="STRING" id="29422.Lbru_2310"/>
<dbReference type="RefSeq" id="WP_058442301.1">
    <property type="nucleotide sequence ID" value="NZ_CAAAHU010000018.1"/>
</dbReference>
<proteinExistence type="predicted"/>
<dbReference type="Proteomes" id="UP000054742">
    <property type="component" value="Unassembled WGS sequence"/>
</dbReference>
<comment type="caution">
    <text evidence="1">The sequence shown here is derived from an EMBL/GenBank/DDBJ whole genome shotgun (WGS) entry which is preliminary data.</text>
</comment>
<evidence type="ECO:0000313" key="2">
    <source>
        <dbReference type="Proteomes" id="UP000054742"/>
    </source>
</evidence>
<sequence>MPFNIPALNVLIETSQKLESAYKEERLSMDKNRFLASLRSYTDNHLRIDDISFITAFAGNIEKNQGNYEFLRGAFAKTKEPSNENIDEFVRKALAGAYLFHLSKINDGYMSEKSVKGRSALAKLICNLFGVERFSEIPKKEQQACLQDFQCYIRFVTNKSGLRIKWHESKTNRALFREIEEEMALLGVQSVSQKVGVP</sequence>